<sequence length="94" mass="10500">MAEYIERKVAIKAIQRQYGPNNSVAQNRLLALAVHDVLRVAAADVAQVRHGRWVTHYRSGTTVAEGYVSTCCDMWNNRKCDFCPNCGARMDGAE</sequence>
<evidence type="ECO:0000313" key="1">
    <source>
        <dbReference type="EMBL" id="DAF48695.1"/>
    </source>
</evidence>
<accession>A0A8S5SDD9</accession>
<reference evidence="1" key="1">
    <citation type="journal article" date="2021" name="Proc. Natl. Acad. Sci. U.S.A.">
        <title>A Catalog of Tens of Thousands of Viruses from Human Metagenomes Reveals Hidden Associations with Chronic Diseases.</title>
        <authorList>
            <person name="Tisza M.J."/>
            <person name="Buck C.B."/>
        </authorList>
    </citation>
    <scope>NUCLEOTIDE SEQUENCE</scope>
    <source>
        <strain evidence="1">CtrCv3</strain>
    </source>
</reference>
<name>A0A8S5SDD9_9CAUD</name>
<protein>
    <submittedName>
        <fullName evidence="1">50S ribosomal protein L19</fullName>
    </submittedName>
</protein>
<organism evidence="1">
    <name type="scientific">Siphoviridae sp. ctrCv3</name>
    <dbReference type="NCBI Taxonomy" id="2827954"/>
    <lineage>
        <taxon>Viruses</taxon>
        <taxon>Duplodnaviria</taxon>
        <taxon>Heunggongvirae</taxon>
        <taxon>Uroviricota</taxon>
        <taxon>Caudoviricetes</taxon>
    </lineage>
</organism>
<proteinExistence type="predicted"/>
<dbReference type="EMBL" id="BK032572">
    <property type="protein sequence ID" value="DAF48695.1"/>
    <property type="molecule type" value="Genomic_DNA"/>
</dbReference>
<keyword evidence="1" id="KW-0689">Ribosomal protein</keyword>
<keyword evidence="1" id="KW-0687">Ribonucleoprotein</keyword>